<protein>
    <submittedName>
        <fullName evidence="1">Uncharacterized protein</fullName>
    </submittedName>
</protein>
<dbReference type="PATRIC" id="fig|1291052.5.peg.1866"/>
<gene>
    <name evidence="1" type="ORF">FC18_GL001811</name>
</gene>
<evidence type="ECO:0000313" key="1">
    <source>
        <dbReference type="EMBL" id="KRM56676.1"/>
    </source>
</evidence>
<organism evidence="1 2">
    <name type="scientific">Lacticaseibacillus sharpeae JCM 1186 = DSM 20505</name>
    <dbReference type="NCBI Taxonomy" id="1291052"/>
    <lineage>
        <taxon>Bacteria</taxon>
        <taxon>Bacillati</taxon>
        <taxon>Bacillota</taxon>
        <taxon>Bacilli</taxon>
        <taxon>Lactobacillales</taxon>
        <taxon>Lactobacillaceae</taxon>
        <taxon>Lacticaseibacillus</taxon>
    </lineage>
</organism>
<reference evidence="1 2" key="1">
    <citation type="journal article" date="2015" name="Genome Announc.">
        <title>Expanding the biotechnology potential of lactobacilli through comparative genomics of 213 strains and associated genera.</title>
        <authorList>
            <person name="Sun Z."/>
            <person name="Harris H.M."/>
            <person name="McCann A."/>
            <person name="Guo C."/>
            <person name="Argimon S."/>
            <person name="Zhang W."/>
            <person name="Yang X."/>
            <person name="Jeffery I.B."/>
            <person name="Cooney J.C."/>
            <person name="Kagawa T.F."/>
            <person name="Liu W."/>
            <person name="Song Y."/>
            <person name="Salvetti E."/>
            <person name="Wrobel A."/>
            <person name="Rasinkangas P."/>
            <person name="Parkhill J."/>
            <person name="Rea M.C."/>
            <person name="O'Sullivan O."/>
            <person name="Ritari J."/>
            <person name="Douillard F.P."/>
            <person name="Paul Ross R."/>
            <person name="Yang R."/>
            <person name="Briner A.E."/>
            <person name="Felis G.E."/>
            <person name="de Vos W.M."/>
            <person name="Barrangou R."/>
            <person name="Klaenhammer T.R."/>
            <person name="Caufield P.W."/>
            <person name="Cui Y."/>
            <person name="Zhang H."/>
            <person name="O'Toole P.W."/>
        </authorList>
    </citation>
    <scope>NUCLEOTIDE SEQUENCE [LARGE SCALE GENOMIC DNA]</scope>
    <source>
        <strain evidence="1 2">DSM 20505</strain>
    </source>
</reference>
<proteinExistence type="predicted"/>
<evidence type="ECO:0000313" key="2">
    <source>
        <dbReference type="Proteomes" id="UP000051679"/>
    </source>
</evidence>
<keyword evidence="2" id="KW-1185">Reference proteome</keyword>
<dbReference type="EMBL" id="AYYO01000001">
    <property type="protein sequence ID" value="KRM56676.1"/>
    <property type="molecule type" value="Genomic_DNA"/>
</dbReference>
<comment type="caution">
    <text evidence="1">The sequence shown here is derived from an EMBL/GenBank/DDBJ whole genome shotgun (WGS) entry which is preliminary data.</text>
</comment>
<name>A0A0R1ZTZ3_9LACO</name>
<dbReference type="AlphaFoldDB" id="A0A0R1ZTZ3"/>
<accession>A0A0R1ZTZ3</accession>
<sequence length="275" mass="31448">MNDFDKAKALIDTEQPADIAKYTGIAIRTVYNLRDEKTAYDKRAYSVIASLAHMYDDLHREEQIQERMDLLQRVTPDMPDQVATKFATGAWEEDHVEYISAHVAEQFLSDDQSTDQLVMLRGKSRLQYHKRETATLDGQTYNRIGDAPVGTDAIWAQRDDEETLEFVRFTDFNGVPGPLSTSIAAGQERDQQTFYHLRSLANQALVANGEPECQYPWEHIDDVQRRLHDAPTPTEITQLTNAVNILREWTAALIILGNTPTAESEQFQHDWFTDN</sequence>
<dbReference type="Proteomes" id="UP000051679">
    <property type="component" value="Unassembled WGS sequence"/>
</dbReference>
<dbReference type="RefSeq" id="WP_054679411.1">
    <property type="nucleotide sequence ID" value="NZ_BBAC01000019.1"/>
</dbReference>